<feature type="transmembrane region" description="Helical" evidence="1">
    <location>
        <begin position="106"/>
        <end position="128"/>
    </location>
</feature>
<feature type="transmembrane region" description="Helical" evidence="1">
    <location>
        <begin position="397"/>
        <end position="414"/>
    </location>
</feature>
<gene>
    <name evidence="2" type="ORF">NDO55_08940</name>
</gene>
<keyword evidence="1" id="KW-0472">Membrane</keyword>
<feature type="transmembrane region" description="Helical" evidence="1">
    <location>
        <begin position="288"/>
        <end position="306"/>
    </location>
</feature>
<feature type="transmembrane region" description="Helical" evidence="1">
    <location>
        <begin position="135"/>
        <end position="155"/>
    </location>
</feature>
<comment type="caution">
    <text evidence="2">The sequence shown here is derived from an EMBL/GenBank/DDBJ whole genome shotgun (WGS) entry which is preliminary data.</text>
</comment>
<organism evidence="2 3">
    <name type="scientific">Sphingomicrobium sediminis</name>
    <dbReference type="NCBI Taxonomy" id="2950949"/>
    <lineage>
        <taxon>Bacteria</taxon>
        <taxon>Pseudomonadati</taxon>
        <taxon>Pseudomonadota</taxon>
        <taxon>Alphaproteobacteria</taxon>
        <taxon>Sphingomonadales</taxon>
        <taxon>Sphingomonadaceae</taxon>
        <taxon>Sphingomicrobium</taxon>
    </lineage>
</organism>
<evidence type="ECO:0000256" key="1">
    <source>
        <dbReference type="SAM" id="Phobius"/>
    </source>
</evidence>
<name>A0A9X2EM45_9SPHN</name>
<evidence type="ECO:0000313" key="2">
    <source>
        <dbReference type="EMBL" id="MCM8557944.1"/>
    </source>
</evidence>
<keyword evidence="1" id="KW-0812">Transmembrane</keyword>
<feature type="transmembrane region" description="Helical" evidence="1">
    <location>
        <begin position="372"/>
        <end position="391"/>
    </location>
</feature>
<feature type="transmembrane region" description="Helical" evidence="1">
    <location>
        <begin position="257"/>
        <end position="276"/>
    </location>
</feature>
<feature type="transmembrane region" description="Helical" evidence="1">
    <location>
        <begin position="186"/>
        <end position="215"/>
    </location>
</feature>
<feature type="transmembrane region" description="Helical" evidence="1">
    <location>
        <begin position="342"/>
        <end position="360"/>
    </location>
</feature>
<protein>
    <submittedName>
        <fullName evidence="2">AcrB/AcrD/AcrF family protein</fullName>
    </submittedName>
</protein>
<feature type="transmembrane region" description="Helical" evidence="1">
    <location>
        <begin position="426"/>
        <end position="448"/>
    </location>
</feature>
<accession>A0A9X2EM45</accession>
<proteinExistence type="predicted"/>
<feature type="transmembrane region" description="Helical" evidence="1">
    <location>
        <begin position="227"/>
        <end position="245"/>
    </location>
</feature>
<feature type="transmembrane region" description="Helical" evidence="1">
    <location>
        <begin position="12"/>
        <end position="39"/>
    </location>
</feature>
<evidence type="ECO:0000313" key="3">
    <source>
        <dbReference type="Proteomes" id="UP001155128"/>
    </source>
</evidence>
<dbReference type="AlphaFoldDB" id="A0A9X2EM45"/>
<dbReference type="Proteomes" id="UP001155128">
    <property type="component" value="Unassembled WGS sequence"/>
</dbReference>
<reference evidence="2" key="1">
    <citation type="submission" date="2022-06" db="EMBL/GenBank/DDBJ databases">
        <title>Sphingomicrobium sedimins sp. nov., a marine bacterium isolated from tidal flat.</title>
        <authorList>
            <person name="Kim C.-H."/>
            <person name="Yoo Y."/>
            <person name="Kim J.-J."/>
        </authorList>
    </citation>
    <scope>NUCLEOTIDE SEQUENCE</scope>
    <source>
        <strain evidence="2">GRR-S6-50</strain>
    </source>
</reference>
<keyword evidence="1" id="KW-1133">Transmembrane helix</keyword>
<dbReference type="RefSeq" id="WP_252114452.1">
    <property type="nucleotide sequence ID" value="NZ_JAMSHT010000001.1"/>
</dbReference>
<dbReference type="EMBL" id="JAMSHT010000001">
    <property type="protein sequence ID" value="MCM8557944.1"/>
    <property type="molecule type" value="Genomic_DNA"/>
</dbReference>
<keyword evidence="3" id="KW-1185">Reference proteome</keyword>
<sequence>MLARLKAFLERRWLMGTLFLWLAFSTLVTTMNVVAIATLNLRDTDDNLRLLQVRDWLGGQGWYDLRQYRMLAPEGADIHWSRLVDLPIAGLILISEPFLGAEAAELFALAMAPLMALLVAAVAIALVARRVAGKLAWLPAMLILVFSPIAIGNFFPMRIDHHGWQLACLAWVMAGAVDPNKRRGGIIAGIATAASLTIGLELLIPLALIGAGLVLSWVWKAEEARRIGSYGVALALGCGLGFLLFASEANRALRCDALTPVWLSDMMLAGAAALLLAWKSPPTWKGRLILAGIAGVVLAAFHGVAFPQCLSRLEGVDPAVSELWLERVSEARGAHEHSLRTAWSALTPLVVGMIGYILAWRLLPAGEGHRRHLLVLGVPMLAAIGLVFWQIRAGGPAQLMAVPGAAAFVMLLLPRTLASGSALVRIIGTYLVAVIGLGALGTIASNYLPKNEAEVKREAKEKVVNNDEEPASNCQQSWVMGQLDRIEPATIFTHIDLAPRLLVTTHHTTITGPYHRNDEAIGMVLSVLLSQPDEDADAERTVRGLGSDYVMICDERGPGDELPDADRLDARLVRGEVPDWLEPVDERWLEGSPIKLFRVK</sequence>